<evidence type="ECO:0000256" key="1">
    <source>
        <dbReference type="ARBA" id="ARBA00004141"/>
    </source>
</evidence>
<organism evidence="7 8">
    <name type="scientific">Vanilla planifolia</name>
    <name type="common">Vanilla</name>
    <dbReference type="NCBI Taxonomy" id="51239"/>
    <lineage>
        <taxon>Eukaryota</taxon>
        <taxon>Viridiplantae</taxon>
        <taxon>Streptophyta</taxon>
        <taxon>Embryophyta</taxon>
        <taxon>Tracheophyta</taxon>
        <taxon>Spermatophyta</taxon>
        <taxon>Magnoliopsida</taxon>
        <taxon>Liliopsida</taxon>
        <taxon>Asparagales</taxon>
        <taxon>Orchidaceae</taxon>
        <taxon>Vanilloideae</taxon>
        <taxon>Vanilleae</taxon>
        <taxon>Vanilla</taxon>
    </lineage>
</organism>
<keyword evidence="4 5" id="KW-0472">Membrane</keyword>
<reference evidence="7 8" key="1">
    <citation type="journal article" date="2020" name="Nat. Food">
        <title>A phased Vanilla planifolia genome enables genetic improvement of flavour and production.</title>
        <authorList>
            <person name="Hasing T."/>
            <person name="Tang H."/>
            <person name="Brym M."/>
            <person name="Khazi F."/>
            <person name="Huang T."/>
            <person name="Chambers A.H."/>
        </authorList>
    </citation>
    <scope>NUCLEOTIDE SEQUENCE [LARGE SCALE GENOMIC DNA]</scope>
    <source>
        <tissue evidence="7">Leaf</tissue>
    </source>
</reference>
<feature type="transmembrane region" description="Helical" evidence="5">
    <location>
        <begin position="21"/>
        <end position="43"/>
    </location>
</feature>
<dbReference type="EMBL" id="JADCNM010000005">
    <property type="protein sequence ID" value="KAG0482356.1"/>
    <property type="molecule type" value="Genomic_DNA"/>
</dbReference>
<comment type="subcellular location">
    <subcellularLocation>
        <location evidence="1">Membrane</location>
        <topology evidence="1">Multi-pass membrane protein</topology>
    </subcellularLocation>
</comment>
<dbReference type="Pfam" id="PF00324">
    <property type="entry name" value="AA_permease"/>
    <property type="match status" value="1"/>
</dbReference>
<dbReference type="GO" id="GO:0015377">
    <property type="term" value="F:chloride:monoatomic cation symporter activity"/>
    <property type="evidence" value="ECO:0007669"/>
    <property type="project" value="InterPro"/>
</dbReference>
<comment type="caution">
    <text evidence="7">The sequence shown here is derived from an EMBL/GenBank/DDBJ whole genome shotgun (WGS) entry which is preliminary data.</text>
</comment>
<dbReference type="InterPro" id="IPR004842">
    <property type="entry name" value="SLC12A_fam"/>
</dbReference>
<protein>
    <recommendedName>
        <fullName evidence="6">Amino acid permease/ SLC12A domain-containing protein</fullName>
    </recommendedName>
</protein>
<dbReference type="GO" id="GO:0016020">
    <property type="term" value="C:membrane"/>
    <property type="evidence" value="ECO:0007669"/>
    <property type="project" value="UniProtKB-SubCell"/>
</dbReference>
<keyword evidence="3 5" id="KW-1133">Transmembrane helix</keyword>
<keyword evidence="2 5" id="KW-0812">Transmembrane</keyword>
<dbReference type="Proteomes" id="UP000639772">
    <property type="component" value="Unassembled WGS sequence"/>
</dbReference>
<evidence type="ECO:0000256" key="2">
    <source>
        <dbReference type="ARBA" id="ARBA00022692"/>
    </source>
</evidence>
<proteinExistence type="predicted"/>
<dbReference type="PANTHER" id="PTHR11827">
    <property type="entry name" value="SOLUTE CARRIER FAMILY 12, CATION COTRANSPORTERS"/>
    <property type="match status" value="1"/>
</dbReference>
<accession>A0A835R437</accession>
<dbReference type="InterPro" id="IPR004841">
    <property type="entry name" value="AA-permease/SLC12A_dom"/>
</dbReference>
<evidence type="ECO:0000259" key="6">
    <source>
        <dbReference type="Pfam" id="PF00324"/>
    </source>
</evidence>
<dbReference type="Gene3D" id="1.20.1740.10">
    <property type="entry name" value="Amino acid/polyamine transporter I"/>
    <property type="match status" value="1"/>
</dbReference>
<evidence type="ECO:0000313" key="7">
    <source>
        <dbReference type="EMBL" id="KAG0482356.1"/>
    </source>
</evidence>
<feature type="domain" description="Amino acid permease/ SLC12A" evidence="6">
    <location>
        <begin position="3"/>
        <end position="105"/>
    </location>
</feature>
<evidence type="ECO:0000256" key="5">
    <source>
        <dbReference type="SAM" id="Phobius"/>
    </source>
</evidence>
<gene>
    <name evidence="7" type="ORF">HPP92_010440</name>
</gene>
<dbReference type="PANTHER" id="PTHR11827:SF100">
    <property type="entry name" value="CATION-CHLORIDE COTRANSPORTER 1"/>
    <property type="match status" value="1"/>
</dbReference>
<evidence type="ECO:0000313" key="8">
    <source>
        <dbReference type="Proteomes" id="UP000639772"/>
    </source>
</evidence>
<evidence type="ECO:0000256" key="3">
    <source>
        <dbReference type="ARBA" id="ARBA00022989"/>
    </source>
</evidence>
<dbReference type="OrthoDB" id="1725976at2759"/>
<sequence>MAGSNRSASLKDTQRSIPIGTLLATLLTSFLYLISVLLFGALATREELLTNRLLTASVAWPFSSVIYAGIILSTLGAALQSMTGAPRLLAAIANDDILPVLNYFKLAPSVEDASLEPIPDWSIALCCSTLCPLTEVFYLHSQSSTPEELVPHSSHLLSSMGKAT</sequence>
<dbReference type="AlphaFoldDB" id="A0A835R437"/>
<evidence type="ECO:0000256" key="4">
    <source>
        <dbReference type="ARBA" id="ARBA00023136"/>
    </source>
</evidence>
<name>A0A835R437_VANPL</name>
<feature type="transmembrane region" description="Helical" evidence="5">
    <location>
        <begin position="58"/>
        <end position="79"/>
    </location>
</feature>